<organism evidence="1 2">
    <name type="scientific">Aspergillus phoenicis ATCC 13157</name>
    <dbReference type="NCBI Taxonomy" id="1353007"/>
    <lineage>
        <taxon>Eukaryota</taxon>
        <taxon>Fungi</taxon>
        <taxon>Dikarya</taxon>
        <taxon>Ascomycota</taxon>
        <taxon>Pezizomycotina</taxon>
        <taxon>Eurotiomycetes</taxon>
        <taxon>Eurotiomycetidae</taxon>
        <taxon>Eurotiales</taxon>
        <taxon>Aspergillaceae</taxon>
        <taxon>Aspergillus</taxon>
    </lineage>
</organism>
<dbReference type="EMBL" id="KZ851850">
    <property type="protein sequence ID" value="RDK44150.1"/>
    <property type="molecule type" value="Genomic_DNA"/>
</dbReference>
<keyword evidence="2" id="KW-1185">Reference proteome</keyword>
<name>A0A370PPP0_ASPPH</name>
<accession>A0A370PPP0</accession>
<evidence type="ECO:0000313" key="2">
    <source>
        <dbReference type="Proteomes" id="UP000254937"/>
    </source>
</evidence>
<evidence type="ECO:0000313" key="1">
    <source>
        <dbReference type="EMBL" id="RDK44150.1"/>
    </source>
</evidence>
<proteinExistence type="predicted"/>
<dbReference type="Proteomes" id="UP000254937">
    <property type="component" value="Unassembled WGS sequence"/>
</dbReference>
<gene>
    <name evidence="1" type="ORF">M752DRAFT_152736</name>
</gene>
<sequence length="165" mass="18405">MNQWVTGLNSIAGPELDLFLALFPPPFQINRSVRYSLFPFFSSGQFQLSINWFSLLPFPFPTDTTPHCICLACLCLARAAISTAISSAPPIRYRVFTQFLFLTFILHPSNATFAILSLESPRYQPPSRAGFPFSFALAGLEPTAHYSRINSPLRAFTKALLLQSP</sequence>
<dbReference type="AlphaFoldDB" id="A0A370PPP0"/>
<protein>
    <submittedName>
        <fullName evidence="1">Uncharacterized protein</fullName>
    </submittedName>
</protein>
<reference evidence="1 2" key="1">
    <citation type="submission" date="2018-07" db="EMBL/GenBank/DDBJ databases">
        <title>Section-level genome sequencing of Aspergillus section Nigri to investigate inter- and intra-species variation.</title>
        <authorList>
            <consortium name="DOE Joint Genome Institute"/>
            <person name="Vesth T.C."/>
            <person name="Nybo J.L."/>
            <person name="Theobald S."/>
            <person name="Frisvad J.C."/>
            <person name="Larsen T.O."/>
            <person name="Nielsen K.F."/>
            <person name="Hoof J.B."/>
            <person name="Brandl J."/>
            <person name="Salamov A."/>
            <person name="Riley R."/>
            <person name="Gladden J.M."/>
            <person name="Phatale P."/>
            <person name="Nielsen M.T."/>
            <person name="Lyhne E.K."/>
            <person name="Kogle M.E."/>
            <person name="Strasser K."/>
            <person name="McDonnell E."/>
            <person name="Barry K."/>
            <person name="Clum A."/>
            <person name="Chen C."/>
            <person name="Nolan M."/>
            <person name="Sandor L."/>
            <person name="Kuo A."/>
            <person name="Lipzen A."/>
            <person name="Hainaut M."/>
            <person name="Drula E."/>
            <person name="Tsang A."/>
            <person name="Magnuson J.K."/>
            <person name="Henrissat B."/>
            <person name="Wiebenga A."/>
            <person name="Simmons B.A."/>
            <person name="Makela M.R."/>
            <person name="De vries R.P."/>
            <person name="Grigoriev I.V."/>
            <person name="Mortensen U.H."/>
            <person name="Baker S.E."/>
            <person name="Andersen M.R."/>
        </authorList>
    </citation>
    <scope>NUCLEOTIDE SEQUENCE [LARGE SCALE GENOMIC DNA]</scope>
    <source>
        <strain evidence="1 2">ATCC 13157</strain>
    </source>
</reference>